<dbReference type="Pfam" id="PF04055">
    <property type="entry name" value="Radical_SAM"/>
    <property type="match status" value="1"/>
</dbReference>
<evidence type="ECO:0000313" key="8">
    <source>
        <dbReference type="EMBL" id="ABK17715.1"/>
    </source>
</evidence>
<keyword evidence="5" id="KW-0408">Iron</keyword>
<dbReference type="Gene3D" id="3.20.20.70">
    <property type="entry name" value="Aldolase class I"/>
    <property type="match status" value="1"/>
</dbReference>
<keyword evidence="4" id="KW-0479">Metal-binding</keyword>
<dbReference type="RefSeq" id="WP_011698884.1">
    <property type="nucleotide sequence ID" value="NC_008554.1"/>
</dbReference>
<dbReference type="SFLD" id="SFLDG01386">
    <property type="entry name" value="main_SPASM_domain-containing"/>
    <property type="match status" value="1"/>
</dbReference>
<evidence type="ECO:0000313" key="9">
    <source>
        <dbReference type="Proteomes" id="UP000001784"/>
    </source>
</evidence>
<dbReference type="SFLD" id="SFLDS00029">
    <property type="entry name" value="Radical_SAM"/>
    <property type="match status" value="2"/>
</dbReference>
<dbReference type="InterPro" id="IPR013785">
    <property type="entry name" value="Aldolase_TIM"/>
</dbReference>
<dbReference type="eggNOG" id="COG0535">
    <property type="taxonomic scope" value="Bacteria"/>
</dbReference>
<dbReference type="EMBL" id="CP000478">
    <property type="protein sequence ID" value="ABK17715.1"/>
    <property type="molecule type" value="Genomic_DNA"/>
</dbReference>
<dbReference type="SFLD" id="SFLDG01387">
    <property type="entry name" value="BtrN-like_SPASM_domain_contain"/>
    <property type="match status" value="1"/>
</dbReference>
<evidence type="ECO:0000256" key="4">
    <source>
        <dbReference type="ARBA" id="ARBA00022723"/>
    </source>
</evidence>
<comment type="cofactor">
    <cofactor evidence="1">
        <name>[4Fe-4S] cluster</name>
        <dbReference type="ChEBI" id="CHEBI:49883"/>
    </cofactor>
</comment>
<dbReference type="InterPro" id="IPR023885">
    <property type="entry name" value="4Fe4S-binding_SPASM_dom"/>
</dbReference>
<sequence>MRKFSDTPLGKFFGFERKGASMLRQGLALVKGNPHIIETSVREVWNNLVGVPLYRRFDPGGSTLPGEITLDLTRRCNLKCAMCTQIRHTAEIPPELSWYDSERELPLSKWIDILDQVTAFRPRLHITGGEPLLYPGFRELIREAKRRRFFTRVTSNGTLLAGMADLLVSLGVEVVSVSLDGPEEVHDRIRGVAGAFRRTTAGAKTLLELRNALGKRIPLLAVICTVSKDSLNTLKETVPLALALGADVLEVHHTFFDSPGNVAKHNRIFSADRARRRGMELILPEVLDFEYYRSRIEAEDLALLQETLSEMRERAKGRLNMVFVPNLPRELIGPYYLDLEYAFPEVCKSLWKSCRIYPDGSVAPCLHVYIGNITEQPLLELWNSPGMRAFRETINEGLFPACARCCSRRFT</sequence>
<dbReference type="PROSITE" id="PS51918">
    <property type="entry name" value="RADICAL_SAM"/>
    <property type="match status" value="1"/>
</dbReference>
<organism evidence="8 9">
    <name type="scientific">Syntrophobacter fumaroxidans (strain DSM 10017 / MPOB)</name>
    <dbReference type="NCBI Taxonomy" id="335543"/>
    <lineage>
        <taxon>Bacteria</taxon>
        <taxon>Pseudomonadati</taxon>
        <taxon>Thermodesulfobacteriota</taxon>
        <taxon>Syntrophobacteria</taxon>
        <taxon>Syntrophobacterales</taxon>
        <taxon>Syntrophobacteraceae</taxon>
        <taxon>Syntrophobacter</taxon>
    </lineage>
</organism>
<dbReference type="InterPro" id="IPR007197">
    <property type="entry name" value="rSAM"/>
</dbReference>
<name>A0LJW3_SYNFM</name>
<keyword evidence="2" id="KW-0004">4Fe-4S</keyword>
<dbReference type="PANTHER" id="PTHR11228">
    <property type="entry name" value="RADICAL SAM DOMAIN PROTEIN"/>
    <property type="match status" value="1"/>
</dbReference>
<dbReference type="InterPro" id="IPR034391">
    <property type="entry name" value="AdoMet-like_SPASM_containing"/>
</dbReference>
<dbReference type="SUPFAM" id="SSF102114">
    <property type="entry name" value="Radical SAM enzymes"/>
    <property type="match status" value="1"/>
</dbReference>
<dbReference type="PANTHER" id="PTHR11228:SF7">
    <property type="entry name" value="PQQA PEPTIDE CYCLASE"/>
    <property type="match status" value="1"/>
</dbReference>
<dbReference type="HOGENOM" id="CLU_009273_4_2_7"/>
<evidence type="ECO:0000256" key="6">
    <source>
        <dbReference type="ARBA" id="ARBA00023014"/>
    </source>
</evidence>
<evidence type="ECO:0000256" key="1">
    <source>
        <dbReference type="ARBA" id="ARBA00001966"/>
    </source>
</evidence>
<dbReference type="CDD" id="cd01335">
    <property type="entry name" value="Radical_SAM"/>
    <property type="match status" value="1"/>
</dbReference>
<dbReference type="Pfam" id="PF13186">
    <property type="entry name" value="SPASM"/>
    <property type="match status" value="1"/>
</dbReference>
<dbReference type="CDD" id="cd21109">
    <property type="entry name" value="SPASM"/>
    <property type="match status" value="1"/>
</dbReference>
<feature type="domain" description="Radical SAM core" evidence="7">
    <location>
        <begin position="62"/>
        <end position="293"/>
    </location>
</feature>
<keyword evidence="3" id="KW-0949">S-adenosyl-L-methionine</keyword>
<evidence type="ECO:0000256" key="2">
    <source>
        <dbReference type="ARBA" id="ARBA00022485"/>
    </source>
</evidence>
<dbReference type="KEGG" id="sfu:Sfum_2032"/>
<dbReference type="GO" id="GO:0003824">
    <property type="term" value="F:catalytic activity"/>
    <property type="evidence" value="ECO:0007669"/>
    <property type="project" value="InterPro"/>
</dbReference>
<dbReference type="PIRSF" id="PIRSF037420">
    <property type="entry name" value="PQQ_syn_pqqE"/>
    <property type="match status" value="1"/>
</dbReference>
<dbReference type="STRING" id="335543.Sfum_2032"/>
<dbReference type="InParanoid" id="A0LJW3"/>
<dbReference type="AlphaFoldDB" id="A0LJW3"/>
<dbReference type="Proteomes" id="UP000001784">
    <property type="component" value="Chromosome"/>
</dbReference>
<dbReference type="GO" id="GO:0051539">
    <property type="term" value="F:4 iron, 4 sulfur cluster binding"/>
    <property type="evidence" value="ECO:0007669"/>
    <property type="project" value="UniProtKB-KW"/>
</dbReference>
<dbReference type="InterPro" id="IPR050377">
    <property type="entry name" value="Radical_SAM_PqqE_MftC-like"/>
</dbReference>
<reference evidence="8 9" key="1">
    <citation type="submission" date="2006-10" db="EMBL/GenBank/DDBJ databases">
        <title>Complete sequence of Syntrophobacter fumaroxidans MPOB.</title>
        <authorList>
            <consortium name="US DOE Joint Genome Institute"/>
            <person name="Copeland A."/>
            <person name="Lucas S."/>
            <person name="Lapidus A."/>
            <person name="Barry K."/>
            <person name="Detter J.C."/>
            <person name="Glavina del Rio T."/>
            <person name="Hammon N."/>
            <person name="Israni S."/>
            <person name="Pitluck S."/>
            <person name="Goltsman E.G."/>
            <person name="Martinez M."/>
            <person name="Schmutz J."/>
            <person name="Larimer F."/>
            <person name="Land M."/>
            <person name="Hauser L."/>
            <person name="Kyrpides N."/>
            <person name="Kim E."/>
            <person name="Boone D.R."/>
            <person name="Brockman F."/>
            <person name="Culley D."/>
            <person name="Ferry J."/>
            <person name="Gunsalus R."/>
            <person name="McInerney M.J."/>
            <person name="Morrison M."/>
            <person name="Plugge C."/>
            <person name="Rohlin L."/>
            <person name="Scholten J."/>
            <person name="Sieber J."/>
            <person name="Stams A.J.M."/>
            <person name="Worm P."/>
            <person name="Henstra A.M."/>
            <person name="Richardson P."/>
        </authorList>
    </citation>
    <scope>NUCLEOTIDE SEQUENCE [LARGE SCALE GENOMIC DNA]</scope>
    <source>
        <strain evidence="9">DSM 10017 / MPOB</strain>
    </source>
</reference>
<dbReference type="InterPro" id="IPR058240">
    <property type="entry name" value="rSAM_sf"/>
</dbReference>
<evidence type="ECO:0000259" key="7">
    <source>
        <dbReference type="PROSITE" id="PS51918"/>
    </source>
</evidence>
<keyword evidence="9" id="KW-1185">Reference proteome</keyword>
<protein>
    <submittedName>
        <fullName evidence="8">Radical SAM domain protein</fullName>
    </submittedName>
</protein>
<dbReference type="InterPro" id="IPR017200">
    <property type="entry name" value="PqqE-like"/>
</dbReference>
<accession>A0LJW3</accession>
<dbReference type="GO" id="GO:0046872">
    <property type="term" value="F:metal ion binding"/>
    <property type="evidence" value="ECO:0007669"/>
    <property type="project" value="UniProtKB-KW"/>
</dbReference>
<proteinExistence type="predicted"/>
<dbReference type="SFLD" id="SFLDG01067">
    <property type="entry name" value="SPASM/twitch_domain_containing"/>
    <property type="match status" value="2"/>
</dbReference>
<evidence type="ECO:0000256" key="5">
    <source>
        <dbReference type="ARBA" id="ARBA00023004"/>
    </source>
</evidence>
<keyword evidence="6" id="KW-0411">Iron-sulfur</keyword>
<evidence type="ECO:0000256" key="3">
    <source>
        <dbReference type="ARBA" id="ARBA00022691"/>
    </source>
</evidence>
<gene>
    <name evidence="8" type="ordered locus">Sfum_2032</name>
</gene>